<dbReference type="HAMAP" id="MF_00521">
    <property type="entry name" value="KDO_kinase"/>
    <property type="match status" value="1"/>
</dbReference>
<keyword evidence="7" id="KW-0067">ATP-binding</keyword>
<dbReference type="GO" id="GO:0016301">
    <property type="term" value="F:kinase activity"/>
    <property type="evidence" value="ECO:0007669"/>
    <property type="project" value="UniProtKB-KW"/>
</dbReference>
<dbReference type="GO" id="GO:0005886">
    <property type="term" value="C:plasma membrane"/>
    <property type="evidence" value="ECO:0007669"/>
    <property type="project" value="UniProtKB-SubCell"/>
</dbReference>
<dbReference type="Gene3D" id="1.10.510.10">
    <property type="entry name" value="Transferase(Phosphotransferase) domain 1"/>
    <property type="match status" value="1"/>
</dbReference>
<dbReference type="EMBL" id="UOFH01000022">
    <property type="protein sequence ID" value="VAW58621.1"/>
    <property type="molecule type" value="Genomic_DNA"/>
</dbReference>
<evidence type="ECO:0000256" key="1">
    <source>
        <dbReference type="ARBA" id="ARBA00004515"/>
    </source>
</evidence>
<dbReference type="GO" id="GO:0005524">
    <property type="term" value="F:ATP binding"/>
    <property type="evidence" value="ECO:0007669"/>
    <property type="project" value="UniProtKB-KW"/>
</dbReference>
<evidence type="ECO:0000256" key="4">
    <source>
        <dbReference type="ARBA" id="ARBA00022679"/>
    </source>
</evidence>
<organism evidence="10">
    <name type="scientific">hydrothermal vent metagenome</name>
    <dbReference type="NCBI Taxonomy" id="652676"/>
    <lineage>
        <taxon>unclassified sequences</taxon>
        <taxon>metagenomes</taxon>
        <taxon>ecological metagenomes</taxon>
    </lineage>
</organism>
<evidence type="ECO:0000313" key="10">
    <source>
        <dbReference type="EMBL" id="VAW58621.1"/>
    </source>
</evidence>
<dbReference type="NCBIfam" id="NF002475">
    <property type="entry name" value="PRK01723.1"/>
    <property type="match status" value="1"/>
</dbReference>
<proteinExistence type="inferred from homology"/>
<dbReference type="GO" id="GO:0009103">
    <property type="term" value="P:lipopolysaccharide biosynthetic process"/>
    <property type="evidence" value="ECO:0007669"/>
    <property type="project" value="UniProtKB-KW"/>
</dbReference>
<name>A0A3B0WT87_9ZZZZ</name>
<dbReference type="GO" id="GO:0016773">
    <property type="term" value="F:phosphotransferase activity, alcohol group as acceptor"/>
    <property type="evidence" value="ECO:0007669"/>
    <property type="project" value="InterPro"/>
</dbReference>
<dbReference type="SUPFAM" id="SSF56112">
    <property type="entry name" value="Protein kinase-like (PK-like)"/>
    <property type="match status" value="1"/>
</dbReference>
<sequence length="239" mass="28063">MHENNCTLLYNPHLLVNPHPSLLSGDILRQATESEMISSGGRGQAWFIELDGLAAVYRKYMRGGLVAKLNRQTYISLNLQNTRSIKEWHLLQWMFDRGLPVPQPIAASACRWPFSFSPFYRAQILVQRIVDVKTLDQLLSERKLESHEWQNVGECIRRFHDAGIYHADLNANNILLDLSDKVYLIDFDKGEQRNTTQKNNQWMQNNLQRLKRSLLKQQRIRNDYFFTEENWQLLLAAYN</sequence>
<evidence type="ECO:0000256" key="7">
    <source>
        <dbReference type="ARBA" id="ARBA00022840"/>
    </source>
</evidence>
<keyword evidence="8" id="KW-0448">Lipopolysaccharide biosynthesis</keyword>
<keyword evidence="9" id="KW-0472">Membrane</keyword>
<evidence type="ECO:0000256" key="8">
    <source>
        <dbReference type="ARBA" id="ARBA00022985"/>
    </source>
</evidence>
<dbReference type="EC" id="2.7.1.-" evidence="10"/>
<keyword evidence="4 10" id="KW-0808">Transferase</keyword>
<dbReference type="InterPro" id="IPR011009">
    <property type="entry name" value="Kinase-like_dom_sf"/>
</dbReference>
<evidence type="ECO:0000256" key="3">
    <source>
        <dbReference type="ARBA" id="ARBA00022519"/>
    </source>
</evidence>
<evidence type="ECO:0000256" key="6">
    <source>
        <dbReference type="ARBA" id="ARBA00022777"/>
    </source>
</evidence>
<gene>
    <name evidence="10" type="ORF">MNBD_GAMMA08-2742</name>
</gene>
<keyword evidence="3" id="KW-0997">Cell inner membrane</keyword>
<dbReference type="Pfam" id="PF06293">
    <property type="entry name" value="Kdo"/>
    <property type="match status" value="1"/>
</dbReference>
<protein>
    <submittedName>
        <fullName evidence="10">3-deoxy-D-manno-octulosonic acid kinase</fullName>
        <ecNumber evidence="10">2.7.1.-</ecNumber>
    </submittedName>
</protein>
<reference evidence="10" key="1">
    <citation type="submission" date="2018-06" db="EMBL/GenBank/DDBJ databases">
        <authorList>
            <person name="Zhirakovskaya E."/>
        </authorList>
    </citation>
    <scope>NUCLEOTIDE SEQUENCE</scope>
</reference>
<keyword evidence="5" id="KW-0547">Nucleotide-binding</keyword>
<comment type="subcellular location">
    <subcellularLocation>
        <location evidence="1">Cell inner membrane</location>
        <topology evidence="1">Peripheral membrane protein</topology>
        <orientation evidence="1">Cytoplasmic side</orientation>
    </subcellularLocation>
</comment>
<keyword evidence="6 10" id="KW-0418">Kinase</keyword>
<keyword evidence="2" id="KW-1003">Cell membrane</keyword>
<evidence type="ECO:0000256" key="9">
    <source>
        <dbReference type="ARBA" id="ARBA00023136"/>
    </source>
</evidence>
<accession>A0A3B0WT87</accession>
<evidence type="ECO:0000256" key="2">
    <source>
        <dbReference type="ARBA" id="ARBA00022475"/>
    </source>
</evidence>
<dbReference type="AlphaFoldDB" id="A0A3B0WT87"/>
<dbReference type="InterPro" id="IPR022826">
    <property type="entry name" value="KDO_kinase"/>
</dbReference>
<evidence type="ECO:0000256" key="5">
    <source>
        <dbReference type="ARBA" id="ARBA00022741"/>
    </source>
</evidence>